<protein>
    <recommendedName>
        <fullName evidence="4">RCC1-like domain-containing protein</fullName>
    </recommendedName>
</protein>
<dbReference type="Gene3D" id="2.130.10.30">
    <property type="entry name" value="Regulator of chromosome condensation 1/beta-lactamase-inhibitor protein II"/>
    <property type="match status" value="3"/>
</dbReference>
<dbReference type="PROSITE" id="PS00626">
    <property type="entry name" value="RCC1_2"/>
    <property type="match status" value="6"/>
</dbReference>
<reference evidence="5 6" key="1">
    <citation type="submission" date="2016-10" db="EMBL/GenBank/DDBJ databases">
        <title>The whole genome sequencing and assembly of B. asteroides DSM 20089 strain.</title>
        <authorList>
            <person name="Lee Y.-J."/>
            <person name="Park M.-K."/>
            <person name="Yi H."/>
            <person name="Bahn Y.-S."/>
            <person name="Kim J.F."/>
            <person name="Lee D.-W."/>
        </authorList>
    </citation>
    <scope>NUCLEOTIDE SEQUENCE [LARGE SCALE GENOMIC DNA]</scope>
    <source>
        <strain evidence="5 6">DSM 20089</strain>
    </source>
</reference>
<comment type="subcellular location">
    <subcellularLocation>
        <location evidence="1">Cell envelope</location>
    </subcellularLocation>
</comment>
<dbReference type="Gene3D" id="2.60.40.4270">
    <property type="entry name" value="Listeria-Bacteroides repeat domain"/>
    <property type="match status" value="2"/>
</dbReference>
<dbReference type="EMBL" id="CP017696">
    <property type="protein sequence ID" value="ATO41440.1"/>
    <property type="molecule type" value="Genomic_DNA"/>
</dbReference>
<sequence>MVGFDPADGSTPTHASVKTGTLVTLPSQQNPQRPGFRFDGWTLDGRPFDFRTPILQDTTLKAQWTKATDWTLSPDHGPATGTRLTISPPDRQEPQFASVQAAGEQFIGLTGDGHIHTWTQGNTPNQVALPAHAADGLHNLQAAAGSRWQAALGSDQHIYTWTSGQTTPTILDASQNTRFTSISINDDRLLAVDEKGQVHAFQNSQADSQNQNLKPAEQVTLSLPGKTQAVTAVASGSQALIVDADGQAWIWDASNTGNIKPEPIKQDPGMRTVQAAALDQGFLLLDAERQIHYLADNTTSITAVSLPESKKASRISANDSQAIITDTEGHLWAWKPGETPMRADNGNQHYIQAAEADGRITAIDGQGNLFTWGLNPHNDQGQPARIATITTFTLESASMSGQALTLSKTDDTWQVEASAHEPGQATITITGRQGGQSFSSSLKYTVDQPLLRDIQQDSTHTVTFDTAGGSQAPQPQQVDYPYGRVKRPSPDPMRAGYQFYGWFIDNVAYDFSKPVTKDLRLTAHWSSNKWTISPDTGSQIGGERTTITPPTNTNGIKFNQISSSNTGSFSLAVGSDGNAYAWGDNTYGQLGDGTANNSRYTPIRVKTPDRKTYPDLPADFTYVQVSAGGRHSLAVGSDGYAYAWGNNNNGQLGNNTKTNSYVPVRIRDPGSPTDESRGLKAIQVSAGYWHSLALSNDGYAYAWGYDWYGQLGNNTSGSSEYSPFPILVRNPDSPTDESMGLKTIQVSAGNLHSLALDSNGYVYAWGWNSYGQLGDNTNDISEDSHSAFPVRVRDPANPSETNMGLKAIQISAGYDHSMAVGSDGYAYAWGWNVKGQLGNNTISDSYSGNPVPVHVRDPANPTDTSKGLKATQVSAGYWHSLAVGSDGYAYGWGYNWYGQLGNNTKTDSYVPVPVRDPANPTDTNKGLKATQISSGYWHSMAVGSEGYVYAWGNNGNGRLGDGTTNGKLAPVSVVFNLQPVITAARFDASPGMHLIPVSNSNSVTALTPAHQPGTVTVSVDYTMGGSGNTLTDTSLRYTYTPAGVLPQAGGEGILLALATGMTGMGGVLASRRHRKETQRFLHTSHE</sequence>
<accession>A0AAD0AAY6</accession>
<dbReference type="AlphaFoldDB" id="A0AAD0AAY6"/>
<evidence type="ECO:0000256" key="1">
    <source>
        <dbReference type="ARBA" id="ARBA00004196"/>
    </source>
</evidence>
<evidence type="ECO:0000313" key="5">
    <source>
        <dbReference type="EMBL" id="ATO41440.1"/>
    </source>
</evidence>
<dbReference type="InterPro" id="IPR051625">
    <property type="entry name" value="Signaling_Regulatory_Domain"/>
</dbReference>
<dbReference type="Pfam" id="PF13540">
    <property type="entry name" value="RCC1_2"/>
    <property type="match status" value="1"/>
</dbReference>
<feature type="compositionally biased region" description="Polar residues" evidence="3">
    <location>
        <begin position="10"/>
        <end position="32"/>
    </location>
</feature>
<dbReference type="Pfam" id="PF09479">
    <property type="entry name" value="Flg_new"/>
    <property type="match status" value="2"/>
</dbReference>
<dbReference type="Proteomes" id="UP000224056">
    <property type="component" value="Chromosome"/>
</dbReference>
<feature type="region of interest" description="Disordered" evidence="3">
    <location>
        <begin position="465"/>
        <end position="487"/>
    </location>
</feature>
<dbReference type="InterPro" id="IPR058923">
    <property type="entry name" value="RCC1-like_dom"/>
</dbReference>
<name>A0AAD0AAY6_9BIFI</name>
<feature type="compositionally biased region" description="Polar residues" evidence="3">
    <location>
        <begin position="465"/>
        <end position="477"/>
    </location>
</feature>
<gene>
    <name evidence="5" type="ORF">BA20089_04245</name>
</gene>
<evidence type="ECO:0000313" key="6">
    <source>
        <dbReference type="Proteomes" id="UP000224056"/>
    </source>
</evidence>
<evidence type="ECO:0000259" key="4">
    <source>
        <dbReference type="Pfam" id="PF25390"/>
    </source>
</evidence>
<dbReference type="InterPro" id="IPR013378">
    <property type="entry name" value="InlB-like_B-rpt"/>
</dbReference>
<dbReference type="InterPro" id="IPR000408">
    <property type="entry name" value="Reg_chr_condens"/>
</dbReference>
<dbReference type="PANTHER" id="PTHR22872">
    <property type="entry name" value="BTK-BINDING PROTEIN-RELATED"/>
    <property type="match status" value="1"/>
</dbReference>
<dbReference type="SUPFAM" id="SSF50985">
    <property type="entry name" value="RCC1/BLIP-II"/>
    <property type="match status" value="3"/>
</dbReference>
<dbReference type="GO" id="GO:0030313">
    <property type="term" value="C:cell envelope"/>
    <property type="evidence" value="ECO:0007669"/>
    <property type="project" value="UniProtKB-SubCell"/>
</dbReference>
<dbReference type="InterPro" id="IPR042229">
    <property type="entry name" value="Listeria/Bacterioides_rpt_sf"/>
</dbReference>
<dbReference type="Pfam" id="PF25390">
    <property type="entry name" value="WD40_RLD"/>
    <property type="match status" value="1"/>
</dbReference>
<dbReference type="NCBIfam" id="TIGR02543">
    <property type="entry name" value="List_Bact_rpt"/>
    <property type="match status" value="1"/>
</dbReference>
<dbReference type="PRINTS" id="PR00633">
    <property type="entry name" value="RCCNDNSATION"/>
</dbReference>
<feature type="region of interest" description="Disordered" evidence="3">
    <location>
        <begin position="1"/>
        <end position="36"/>
    </location>
</feature>
<feature type="domain" description="RCC1-like" evidence="4">
    <location>
        <begin position="616"/>
        <end position="977"/>
    </location>
</feature>
<evidence type="ECO:0000256" key="3">
    <source>
        <dbReference type="SAM" id="MobiDB-lite"/>
    </source>
</evidence>
<organism evidence="5 6">
    <name type="scientific">Bifidobacterium asteroides DSM 20089</name>
    <dbReference type="NCBI Taxonomy" id="1437594"/>
    <lineage>
        <taxon>Bacteria</taxon>
        <taxon>Bacillati</taxon>
        <taxon>Actinomycetota</taxon>
        <taxon>Actinomycetes</taxon>
        <taxon>Bifidobacteriales</taxon>
        <taxon>Bifidobacteriaceae</taxon>
        <taxon>Bifidobacterium</taxon>
    </lineage>
</organism>
<dbReference type="PROSITE" id="PS50012">
    <property type="entry name" value="RCC1_3"/>
    <property type="match status" value="7"/>
</dbReference>
<keyword evidence="2" id="KW-0677">Repeat</keyword>
<dbReference type="InterPro" id="IPR009091">
    <property type="entry name" value="RCC1/BLIP-II"/>
</dbReference>
<proteinExistence type="predicted"/>
<evidence type="ECO:0000256" key="2">
    <source>
        <dbReference type="ARBA" id="ARBA00022737"/>
    </source>
</evidence>